<feature type="transmembrane region" description="Helical" evidence="6">
    <location>
        <begin position="20"/>
        <end position="39"/>
    </location>
</feature>
<protein>
    <submittedName>
        <fullName evidence="8">EamA family transporter</fullName>
    </submittedName>
</protein>
<evidence type="ECO:0000256" key="4">
    <source>
        <dbReference type="ARBA" id="ARBA00022989"/>
    </source>
</evidence>
<feature type="transmembrane region" description="Helical" evidence="6">
    <location>
        <begin position="112"/>
        <end position="132"/>
    </location>
</feature>
<feature type="transmembrane region" description="Helical" evidence="6">
    <location>
        <begin position="51"/>
        <end position="69"/>
    </location>
</feature>
<dbReference type="Pfam" id="PF00892">
    <property type="entry name" value="EamA"/>
    <property type="match status" value="2"/>
</dbReference>
<feature type="domain" description="EamA" evidence="7">
    <location>
        <begin position="165"/>
        <end position="291"/>
    </location>
</feature>
<name>A0A1L3SVC2_9HYPH</name>
<sequence length="315" mass="32916">MARAQPFPALSTQPAREERIGLLLVFLSALAWSFGGAIGRFVENADPWTTVFWRSAWAAAFLVGFMLWRDGARGMAALFRSMGIPGLAVACCFAIASTSFVVALSYTTVANILLMQAGVPLIAALLAFLLFGERVSRSTWAAIAAVIIGVAVMVSDSLDGNVSPIGDGLAVLIAVVFSVATVITRRYAHVRMTPATCLGTVIAAAFAFTQAGSLAVSGSDMGFLFAFGALNLGLGLALFATGARLIPAAYAALLGTFETLLGPVWVWLIHGELPSSRTILGGSVVFAALLVHIGIEFHRQSRPAKPGVTGMPSPN</sequence>
<feature type="transmembrane region" description="Helical" evidence="6">
    <location>
        <begin position="248"/>
        <end position="269"/>
    </location>
</feature>
<evidence type="ECO:0000256" key="3">
    <source>
        <dbReference type="ARBA" id="ARBA00022692"/>
    </source>
</evidence>
<keyword evidence="9" id="KW-1185">Reference proteome</keyword>
<evidence type="ECO:0000256" key="6">
    <source>
        <dbReference type="SAM" id="Phobius"/>
    </source>
</evidence>
<dbReference type="KEGG" id="meso:BSQ44_19435"/>
<dbReference type="PANTHER" id="PTHR42920:SF5">
    <property type="entry name" value="EAMA DOMAIN-CONTAINING PROTEIN"/>
    <property type="match status" value="1"/>
</dbReference>
<dbReference type="STRING" id="1670800.BSQ44_19435"/>
<dbReference type="RefSeq" id="WP_072606772.1">
    <property type="nucleotide sequence ID" value="NZ_CP018171.1"/>
</dbReference>
<keyword evidence="2" id="KW-1003">Cell membrane</keyword>
<reference evidence="9" key="1">
    <citation type="submission" date="2016-11" db="EMBL/GenBank/DDBJ databases">
        <title>Mesorhizobium oceanicum sp. nov., isolated from deep seawater in South China Sea.</title>
        <authorList>
            <person name="Fu G.-Y."/>
        </authorList>
    </citation>
    <scope>NUCLEOTIDE SEQUENCE [LARGE SCALE GENOMIC DNA]</scope>
    <source>
        <strain evidence="9">B7</strain>
    </source>
</reference>
<feature type="transmembrane region" description="Helical" evidence="6">
    <location>
        <begin position="139"/>
        <end position="158"/>
    </location>
</feature>
<feature type="transmembrane region" description="Helical" evidence="6">
    <location>
        <begin position="195"/>
        <end position="216"/>
    </location>
</feature>
<dbReference type="EMBL" id="CP018171">
    <property type="protein sequence ID" value="APH73301.1"/>
    <property type="molecule type" value="Genomic_DNA"/>
</dbReference>
<dbReference type="GO" id="GO:0005886">
    <property type="term" value="C:plasma membrane"/>
    <property type="evidence" value="ECO:0007669"/>
    <property type="project" value="UniProtKB-SubCell"/>
</dbReference>
<dbReference type="OrthoDB" id="8690132at2"/>
<keyword evidence="4 6" id="KW-1133">Transmembrane helix</keyword>
<feature type="transmembrane region" description="Helical" evidence="6">
    <location>
        <begin position="164"/>
        <end position="183"/>
    </location>
</feature>
<organism evidence="8 9">
    <name type="scientific">Aquibium oceanicum</name>
    <dbReference type="NCBI Taxonomy" id="1670800"/>
    <lineage>
        <taxon>Bacteria</taxon>
        <taxon>Pseudomonadati</taxon>
        <taxon>Pseudomonadota</taxon>
        <taxon>Alphaproteobacteria</taxon>
        <taxon>Hyphomicrobiales</taxon>
        <taxon>Phyllobacteriaceae</taxon>
        <taxon>Aquibium</taxon>
    </lineage>
</organism>
<feature type="domain" description="EamA" evidence="7">
    <location>
        <begin position="20"/>
        <end position="154"/>
    </location>
</feature>
<feature type="transmembrane region" description="Helical" evidence="6">
    <location>
        <begin position="222"/>
        <end position="241"/>
    </location>
</feature>
<proteinExistence type="predicted"/>
<evidence type="ECO:0000256" key="1">
    <source>
        <dbReference type="ARBA" id="ARBA00004651"/>
    </source>
</evidence>
<dbReference type="InterPro" id="IPR051258">
    <property type="entry name" value="Diverse_Substrate_Transporter"/>
</dbReference>
<feature type="transmembrane region" description="Helical" evidence="6">
    <location>
        <begin position="275"/>
        <end position="295"/>
    </location>
</feature>
<evidence type="ECO:0000259" key="7">
    <source>
        <dbReference type="Pfam" id="PF00892"/>
    </source>
</evidence>
<dbReference type="PANTHER" id="PTHR42920">
    <property type="entry name" value="OS03G0707200 PROTEIN-RELATED"/>
    <property type="match status" value="1"/>
</dbReference>
<feature type="transmembrane region" description="Helical" evidence="6">
    <location>
        <begin position="81"/>
        <end position="106"/>
    </location>
</feature>
<dbReference type="InterPro" id="IPR037185">
    <property type="entry name" value="EmrE-like"/>
</dbReference>
<dbReference type="SUPFAM" id="SSF103481">
    <property type="entry name" value="Multidrug resistance efflux transporter EmrE"/>
    <property type="match status" value="2"/>
</dbReference>
<keyword evidence="5 6" id="KW-0472">Membrane</keyword>
<evidence type="ECO:0000256" key="5">
    <source>
        <dbReference type="ARBA" id="ARBA00023136"/>
    </source>
</evidence>
<accession>A0A1L3SVC2</accession>
<keyword evidence="3 6" id="KW-0812">Transmembrane</keyword>
<comment type="subcellular location">
    <subcellularLocation>
        <location evidence="1">Cell membrane</location>
        <topology evidence="1">Multi-pass membrane protein</topology>
    </subcellularLocation>
</comment>
<evidence type="ECO:0000313" key="8">
    <source>
        <dbReference type="EMBL" id="APH73301.1"/>
    </source>
</evidence>
<evidence type="ECO:0000256" key="2">
    <source>
        <dbReference type="ARBA" id="ARBA00022475"/>
    </source>
</evidence>
<dbReference type="AlphaFoldDB" id="A0A1L3SVC2"/>
<dbReference type="InterPro" id="IPR000620">
    <property type="entry name" value="EamA_dom"/>
</dbReference>
<gene>
    <name evidence="8" type="ORF">BSQ44_19435</name>
</gene>
<dbReference type="Proteomes" id="UP000182840">
    <property type="component" value="Chromosome"/>
</dbReference>
<evidence type="ECO:0000313" key="9">
    <source>
        <dbReference type="Proteomes" id="UP000182840"/>
    </source>
</evidence>